<dbReference type="OrthoDB" id="1108440at2759"/>
<dbReference type="Pfam" id="PF07734">
    <property type="entry name" value="FBA_1"/>
    <property type="match status" value="1"/>
</dbReference>
<dbReference type="InterPro" id="IPR006527">
    <property type="entry name" value="F-box-assoc_dom_typ1"/>
</dbReference>
<keyword evidence="3" id="KW-1185">Reference proteome</keyword>
<dbReference type="EMBL" id="CACVBM020000332">
    <property type="protein sequence ID" value="CAA7017458.1"/>
    <property type="molecule type" value="Genomic_DNA"/>
</dbReference>
<evidence type="ECO:0000313" key="3">
    <source>
        <dbReference type="Proteomes" id="UP000467841"/>
    </source>
</evidence>
<dbReference type="InterPro" id="IPR036047">
    <property type="entry name" value="F-box-like_dom_sf"/>
</dbReference>
<evidence type="ECO:0000259" key="1">
    <source>
        <dbReference type="PROSITE" id="PS50181"/>
    </source>
</evidence>
<protein>
    <recommendedName>
        <fullName evidence="1">F-box domain-containing protein</fullName>
    </recommendedName>
</protein>
<dbReference type="PANTHER" id="PTHR31672:SF13">
    <property type="entry name" value="F-BOX PROTEIN CPR30-LIKE"/>
    <property type="match status" value="1"/>
</dbReference>
<dbReference type="InterPro" id="IPR050796">
    <property type="entry name" value="SCF_F-box_component"/>
</dbReference>
<reference evidence="2" key="1">
    <citation type="submission" date="2020-01" db="EMBL/GenBank/DDBJ databases">
        <authorList>
            <person name="Mishra B."/>
        </authorList>
    </citation>
    <scope>NUCLEOTIDE SEQUENCE [LARGE SCALE GENOMIC DNA]</scope>
</reference>
<dbReference type="PROSITE" id="PS50181">
    <property type="entry name" value="FBOX"/>
    <property type="match status" value="1"/>
</dbReference>
<feature type="domain" description="F-box" evidence="1">
    <location>
        <begin position="1"/>
        <end position="49"/>
    </location>
</feature>
<dbReference type="SMART" id="SM00256">
    <property type="entry name" value="FBOX"/>
    <property type="match status" value="1"/>
</dbReference>
<proteinExistence type="predicted"/>
<name>A0A6D2HNV3_9BRAS</name>
<dbReference type="InterPro" id="IPR017451">
    <property type="entry name" value="F-box-assoc_interact_dom"/>
</dbReference>
<accession>A0A6D2HNV3</accession>
<comment type="caution">
    <text evidence="2">The sequence shown here is derived from an EMBL/GenBank/DDBJ whole genome shotgun (WGS) entry which is preliminary data.</text>
</comment>
<dbReference type="Pfam" id="PF00646">
    <property type="entry name" value="F-box"/>
    <property type="match status" value="1"/>
</dbReference>
<dbReference type="PANTHER" id="PTHR31672">
    <property type="entry name" value="BNACNNG10540D PROTEIN"/>
    <property type="match status" value="1"/>
</dbReference>
<evidence type="ECO:0000313" key="2">
    <source>
        <dbReference type="EMBL" id="CAA7017458.1"/>
    </source>
</evidence>
<dbReference type="SUPFAM" id="SSF81383">
    <property type="entry name" value="F-box domain"/>
    <property type="match status" value="1"/>
</dbReference>
<dbReference type="Gene3D" id="1.20.1280.50">
    <property type="match status" value="1"/>
</dbReference>
<gene>
    <name evidence="2" type="ORF">MERR_LOCUS4693</name>
</gene>
<sequence length="383" mass="44851">MMTMLELPEDLLEEILCRVPALSLIRLRSTCRRWNRNRLLNNKRFITNHLEKSPKQFMPLMLQDFRLCLMRFNQRRFSPIKVKGKLSLIEPHDSSLNQTEISQVFHCDGLLLCVTKDRIPRLVVWNPCTGQTRWIKINRSRENARYALGYYQDKESNVGYSYKILSGMVHVPSLHKQDIDLYSKQEFEIYEMDSNAWRVLEFDEPLDFIILCLDQGVSLKGKTYWIAVDKKKGSKKFLVSFDYSKERFEYLCLPRQYDWYENLSLSIVRGEKLSVLLQRDLGTKTNIWVSNKISDETKAVSWSKVLAVDLDSCYMSEDGGSFVFDEERKVLVSVSYATVYIVGEDNNVREQTRSSSQLYLFDYAPSLTQIQQDPGGKRKRGDE</sequence>
<dbReference type="Proteomes" id="UP000467841">
    <property type="component" value="Unassembled WGS sequence"/>
</dbReference>
<organism evidence="2 3">
    <name type="scientific">Microthlaspi erraticum</name>
    <dbReference type="NCBI Taxonomy" id="1685480"/>
    <lineage>
        <taxon>Eukaryota</taxon>
        <taxon>Viridiplantae</taxon>
        <taxon>Streptophyta</taxon>
        <taxon>Embryophyta</taxon>
        <taxon>Tracheophyta</taxon>
        <taxon>Spermatophyta</taxon>
        <taxon>Magnoliopsida</taxon>
        <taxon>eudicotyledons</taxon>
        <taxon>Gunneridae</taxon>
        <taxon>Pentapetalae</taxon>
        <taxon>rosids</taxon>
        <taxon>malvids</taxon>
        <taxon>Brassicales</taxon>
        <taxon>Brassicaceae</taxon>
        <taxon>Coluteocarpeae</taxon>
        <taxon>Microthlaspi</taxon>
    </lineage>
</organism>
<dbReference type="InterPro" id="IPR001810">
    <property type="entry name" value="F-box_dom"/>
</dbReference>
<dbReference type="AlphaFoldDB" id="A0A6D2HNV3"/>
<dbReference type="NCBIfam" id="TIGR01640">
    <property type="entry name" value="F_box_assoc_1"/>
    <property type="match status" value="1"/>
</dbReference>